<proteinExistence type="inferred from homology"/>
<evidence type="ECO:0000256" key="3">
    <source>
        <dbReference type="ARBA" id="ARBA00022679"/>
    </source>
</evidence>
<dbReference type="InterPro" id="IPR045380">
    <property type="entry name" value="LD_TPept_scaffold_dom"/>
</dbReference>
<keyword evidence="3" id="KW-0808">Transferase</keyword>
<dbReference type="GO" id="GO:0016740">
    <property type="term" value="F:transferase activity"/>
    <property type="evidence" value="ECO:0007669"/>
    <property type="project" value="UniProtKB-KW"/>
</dbReference>
<comment type="pathway">
    <text evidence="1 7">Cell wall biogenesis; peptidoglycan biosynthesis.</text>
</comment>
<dbReference type="OrthoDB" id="9778545at2"/>
<evidence type="ECO:0000256" key="2">
    <source>
        <dbReference type="ARBA" id="ARBA00005992"/>
    </source>
</evidence>
<evidence type="ECO:0000256" key="4">
    <source>
        <dbReference type="ARBA" id="ARBA00022960"/>
    </source>
</evidence>
<evidence type="ECO:0000256" key="7">
    <source>
        <dbReference type="PROSITE-ProRule" id="PRU01373"/>
    </source>
</evidence>
<dbReference type="InterPro" id="IPR052905">
    <property type="entry name" value="LD-transpeptidase_YkuD-like"/>
</dbReference>
<evidence type="ECO:0000313" key="9">
    <source>
        <dbReference type="EMBL" id="PQA88524.1"/>
    </source>
</evidence>
<dbReference type="GO" id="GO:0008360">
    <property type="term" value="P:regulation of cell shape"/>
    <property type="evidence" value="ECO:0007669"/>
    <property type="project" value="UniProtKB-UniRule"/>
</dbReference>
<dbReference type="EMBL" id="PJCH01000005">
    <property type="protein sequence ID" value="PQA88524.1"/>
    <property type="molecule type" value="Genomic_DNA"/>
</dbReference>
<dbReference type="Proteomes" id="UP000239504">
    <property type="component" value="Unassembled WGS sequence"/>
</dbReference>
<gene>
    <name evidence="9" type="ORF">CW354_09570</name>
</gene>
<feature type="domain" description="L,D-TPase catalytic" evidence="8">
    <location>
        <begin position="176"/>
        <end position="342"/>
    </location>
</feature>
<dbReference type="GO" id="GO:0071555">
    <property type="term" value="P:cell wall organization"/>
    <property type="evidence" value="ECO:0007669"/>
    <property type="project" value="UniProtKB-UniRule"/>
</dbReference>
<keyword evidence="10" id="KW-1185">Reference proteome</keyword>
<dbReference type="Gene3D" id="2.40.440.10">
    <property type="entry name" value="L,D-transpeptidase catalytic domain-like"/>
    <property type="match status" value="1"/>
</dbReference>
<dbReference type="GO" id="GO:0004180">
    <property type="term" value="F:carboxypeptidase activity"/>
    <property type="evidence" value="ECO:0007669"/>
    <property type="project" value="UniProtKB-ARBA"/>
</dbReference>
<keyword evidence="6 7" id="KW-0961">Cell wall biogenesis/degradation</keyword>
<feature type="active site" description="Nucleophile" evidence="7">
    <location>
        <position position="306"/>
    </location>
</feature>
<dbReference type="PANTHER" id="PTHR41533:SF2">
    <property type="entry name" value="BLR7131 PROTEIN"/>
    <property type="match status" value="1"/>
</dbReference>
<dbReference type="GO" id="GO:0009252">
    <property type="term" value="P:peptidoglycan biosynthetic process"/>
    <property type="evidence" value="ECO:0007669"/>
    <property type="project" value="UniProtKB-UniPathway"/>
</dbReference>
<protein>
    <submittedName>
        <fullName evidence="9">L,D-transpeptidase</fullName>
    </submittedName>
</protein>
<dbReference type="CDD" id="cd16913">
    <property type="entry name" value="YkuD_like"/>
    <property type="match status" value="1"/>
</dbReference>
<keyword evidence="4 7" id="KW-0133">Cell shape</keyword>
<keyword evidence="5 7" id="KW-0573">Peptidoglycan synthesis</keyword>
<dbReference type="Pfam" id="PF03734">
    <property type="entry name" value="YkuD"/>
    <property type="match status" value="1"/>
</dbReference>
<dbReference type="Pfam" id="PF20142">
    <property type="entry name" value="Scaffold"/>
    <property type="match status" value="1"/>
</dbReference>
<comment type="similarity">
    <text evidence="2">Belongs to the YkuD family.</text>
</comment>
<name>A0A2S7K7N5_9PROT</name>
<dbReference type="RefSeq" id="WP_104829768.1">
    <property type="nucleotide sequence ID" value="NZ_PJCH01000005.1"/>
</dbReference>
<dbReference type="UniPathway" id="UPA00219"/>
<organism evidence="9 10">
    <name type="scientific">Hyphococcus luteus</name>
    <dbReference type="NCBI Taxonomy" id="2058213"/>
    <lineage>
        <taxon>Bacteria</taxon>
        <taxon>Pseudomonadati</taxon>
        <taxon>Pseudomonadota</taxon>
        <taxon>Alphaproteobacteria</taxon>
        <taxon>Parvularculales</taxon>
        <taxon>Parvularculaceae</taxon>
        <taxon>Hyphococcus</taxon>
    </lineage>
</organism>
<accession>A0A2S7K7N5</accession>
<feature type="active site" description="Proton donor/acceptor" evidence="7">
    <location>
        <position position="287"/>
    </location>
</feature>
<comment type="caution">
    <text evidence="9">The sequence shown here is derived from an EMBL/GenBank/DDBJ whole genome shotgun (WGS) entry which is preliminary data.</text>
</comment>
<dbReference type="InterPro" id="IPR038063">
    <property type="entry name" value="Transpep_catalytic_dom"/>
</dbReference>
<dbReference type="AlphaFoldDB" id="A0A2S7K7N5"/>
<dbReference type="InterPro" id="IPR005490">
    <property type="entry name" value="LD_TPept_cat_dom"/>
</dbReference>
<sequence length="407" mass="43508">MFAPLLSLVTVCCAQIAEPDDVSAATAAMSPWAAQALASDFDHVAAEGLDPAGYDLSALRTDLEDGNFAAAEHAAAALFRQAAKDISIGIIPPEERTRWRIPGPEIDNDAIDRAEERAARSLDFAGAFARLAPDHAQYRALKAALDKTPPADAERKARIKLNMERWRWMPRDLGPDYILVNAPAYELTVVRDGEIVDRRKVIVGTKALPTPQFAATVTGVAFNPTWFVPASIVAESVGALLKNDPDAAKAKGYYLGEDGNVRQKPGPANALGQMKLLMPNPYSVFLHDTPGKTAFEKDARALSHGCIRVEDAVDFARGLVKGVLDDEAVDEILASKTPTEVALEKPMPVYVVYFTAVAAADGTATFYPDIYGLDAELLPAFGADAPPPSENNQAMIDACPGAAPAAR</sequence>
<dbReference type="PANTHER" id="PTHR41533">
    <property type="entry name" value="L,D-TRANSPEPTIDASE HI_1667-RELATED"/>
    <property type="match status" value="1"/>
</dbReference>
<dbReference type="SUPFAM" id="SSF141523">
    <property type="entry name" value="L,D-transpeptidase catalytic domain-like"/>
    <property type="match status" value="1"/>
</dbReference>
<evidence type="ECO:0000313" key="10">
    <source>
        <dbReference type="Proteomes" id="UP000239504"/>
    </source>
</evidence>
<evidence type="ECO:0000256" key="5">
    <source>
        <dbReference type="ARBA" id="ARBA00022984"/>
    </source>
</evidence>
<reference evidence="9 10" key="1">
    <citation type="submission" date="2017-12" db="EMBL/GenBank/DDBJ databases">
        <authorList>
            <person name="Hurst M.R.H."/>
        </authorList>
    </citation>
    <scope>NUCLEOTIDE SEQUENCE [LARGE SCALE GENOMIC DNA]</scope>
    <source>
        <strain evidence="9 10">SY-3-19</strain>
    </source>
</reference>
<dbReference type="PROSITE" id="PS52029">
    <property type="entry name" value="LD_TPASE"/>
    <property type="match status" value="1"/>
</dbReference>
<evidence type="ECO:0000259" key="8">
    <source>
        <dbReference type="PROSITE" id="PS52029"/>
    </source>
</evidence>
<evidence type="ECO:0000256" key="6">
    <source>
        <dbReference type="ARBA" id="ARBA00023316"/>
    </source>
</evidence>
<evidence type="ECO:0000256" key="1">
    <source>
        <dbReference type="ARBA" id="ARBA00004752"/>
    </source>
</evidence>